<gene>
    <name evidence="2" type="ORF">SAMN06265219_10655</name>
</gene>
<organism evidence="2 3">
    <name type="scientific">Gracilimonas mengyeensis</name>
    <dbReference type="NCBI Taxonomy" id="1302730"/>
    <lineage>
        <taxon>Bacteria</taxon>
        <taxon>Pseudomonadati</taxon>
        <taxon>Balneolota</taxon>
        <taxon>Balneolia</taxon>
        <taxon>Balneolales</taxon>
        <taxon>Balneolaceae</taxon>
        <taxon>Gracilimonas</taxon>
    </lineage>
</organism>
<proteinExistence type="predicted"/>
<keyword evidence="3" id="KW-1185">Reference proteome</keyword>
<sequence>MPLLCLTVNTNYDIHIMKPIRSLLLAVACVLLFGVNGFSQSTPQAFTGAQIIPISGEPINNGVLVVHNGKITAVGGSNTRIPNNADVHDVSGKVIMPGLVDTHSHIGEGDGGDRSAAMHPDARIMDSINPRSDSFKRALAGGITSVNVMPGSGLLISGQTVYLKLRDANTIEDMLLVVDEENNIYGGLKMANGTNPMGSGPRPGTRAKAAAMVRDLYVQAQEYKKKIDAADGDESKMPPRNLQLETLVEVLEGKRTVHNHTHKHQDILTAVRLSQEFGYRLVLQHVSEAWKVADEIAEAGVSASIITLDSFGGKVEAAEIKNSNGAILEDAGVLVGFHTDDGITDSRLFLRSAAVGVKNGMSRQKALEAVTIANAKMMDIDDRTGTLEKGKDGDFIILSGDPLSVYTHVEETWIEGAKVWDRANEEDRKYATGGYQIYPGTIHTHHEGGSQ</sequence>
<evidence type="ECO:0000313" key="2">
    <source>
        <dbReference type="EMBL" id="SMO61586.1"/>
    </source>
</evidence>
<dbReference type="SUPFAM" id="SSF51338">
    <property type="entry name" value="Composite domain of metallo-dependent hydrolases"/>
    <property type="match status" value="1"/>
</dbReference>
<dbReference type="AlphaFoldDB" id="A0A521CQA1"/>
<evidence type="ECO:0000313" key="3">
    <source>
        <dbReference type="Proteomes" id="UP000317557"/>
    </source>
</evidence>
<accession>A0A521CQA1</accession>
<protein>
    <submittedName>
        <fullName evidence="2">Imidazolonepropionase</fullName>
    </submittedName>
</protein>
<reference evidence="2 3" key="1">
    <citation type="submission" date="2017-05" db="EMBL/GenBank/DDBJ databases">
        <authorList>
            <person name="Varghese N."/>
            <person name="Submissions S."/>
        </authorList>
    </citation>
    <scope>NUCLEOTIDE SEQUENCE [LARGE SCALE GENOMIC DNA]</scope>
    <source>
        <strain evidence="2 3">DSM 21985</strain>
    </source>
</reference>
<name>A0A521CQA1_9BACT</name>
<dbReference type="Gene3D" id="2.30.40.10">
    <property type="entry name" value="Urease, subunit C, domain 1"/>
    <property type="match status" value="1"/>
</dbReference>
<dbReference type="PANTHER" id="PTHR43135:SF3">
    <property type="entry name" value="ALPHA-D-RIBOSE 1-METHYLPHOSPHONATE 5-TRIPHOSPHATE DIPHOSPHATASE"/>
    <property type="match status" value="1"/>
</dbReference>
<evidence type="ECO:0000259" key="1">
    <source>
        <dbReference type="Pfam" id="PF07969"/>
    </source>
</evidence>
<dbReference type="Pfam" id="PF07969">
    <property type="entry name" value="Amidohydro_3"/>
    <property type="match status" value="1"/>
</dbReference>
<dbReference type="InterPro" id="IPR032466">
    <property type="entry name" value="Metal_Hydrolase"/>
</dbReference>
<dbReference type="PANTHER" id="PTHR43135">
    <property type="entry name" value="ALPHA-D-RIBOSE 1-METHYLPHOSPHONATE 5-TRIPHOSPHATE DIPHOSPHATASE"/>
    <property type="match status" value="1"/>
</dbReference>
<dbReference type="InterPro" id="IPR051781">
    <property type="entry name" value="Metallo-dep_Hydrolase"/>
</dbReference>
<dbReference type="EMBL" id="FXTP01000006">
    <property type="protein sequence ID" value="SMO61586.1"/>
    <property type="molecule type" value="Genomic_DNA"/>
</dbReference>
<dbReference type="Proteomes" id="UP000317557">
    <property type="component" value="Unassembled WGS sequence"/>
</dbReference>
<dbReference type="InterPro" id="IPR011059">
    <property type="entry name" value="Metal-dep_hydrolase_composite"/>
</dbReference>
<dbReference type="InterPro" id="IPR013108">
    <property type="entry name" value="Amidohydro_3"/>
</dbReference>
<dbReference type="GO" id="GO:0016810">
    <property type="term" value="F:hydrolase activity, acting on carbon-nitrogen (but not peptide) bonds"/>
    <property type="evidence" value="ECO:0007669"/>
    <property type="project" value="InterPro"/>
</dbReference>
<dbReference type="SUPFAM" id="SSF51556">
    <property type="entry name" value="Metallo-dependent hydrolases"/>
    <property type="match status" value="1"/>
</dbReference>
<dbReference type="Gene3D" id="3.20.20.140">
    <property type="entry name" value="Metal-dependent hydrolases"/>
    <property type="match status" value="1"/>
</dbReference>
<feature type="domain" description="Amidohydrolase 3" evidence="1">
    <location>
        <begin position="308"/>
        <end position="417"/>
    </location>
</feature>